<dbReference type="Proteomes" id="UP000054279">
    <property type="component" value="Unassembled WGS sequence"/>
</dbReference>
<gene>
    <name evidence="3" type="ORF">M422DRAFT_258833</name>
    <name evidence="2" type="ORF">M422DRAFT_274869</name>
</gene>
<dbReference type="HOGENOM" id="CLU_824312_0_0_1"/>
<name>A0A0C9T617_SPHS4</name>
<keyword evidence="1" id="KW-0472">Membrane</keyword>
<reference evidence="2 4" key="1">
    <citation type="submission" date="2014-06" db="EMBL/GenBank/DDBJ databases">
        <title>Evolutionary Origins and Diversification of the Mycorrhizal Mutualists.</title>
        <authorList>
            <consortium name="DOE Joint Genome Institute"/>
            <consortium name="Mycorrhizal Genomics Consortium"/>
            <person name="Kohler A."/>
            <person name="Kuo A."/>
            <person name="Nagy L.G."/>
            <person name="Floudas D."/>
            <person name="Copeland A."/>
            <person name="Barry K.W."/>
            <person name="Cichocki N."/>
            <person name="Veneault-Fourrey C."/>
            <person name="LaButti K."/>
            <person name="Lindquist E.A."/>
            <person name="Lipzen A."/>
            <person name="Lundell T."/>
            <person name="Morin E."/>
            <person name="Murat C."/>
            <person name="Riley R."/>
            <person name="Ohm R."/>
            <person name="Sun H."/>
            <person name="Tunlid A."/>
            <person name="Henrissat B."/>
            <person name="Grigoriev I.V."/>
            <person name="Hibbett D.S."/>
            <person name="Martin F."/>
        </authorList>
    </citation>
    <scope>NUCLEOTIDE SEQUENCE [LARGE SCALE GENOMIC DNA]</scope>
    <source>
        <strain evidence="2 4">SS14</strain>
    </source>
</reference>
<evidence type="ECO:0000313" key="2">
    <source>
        <dbReference type="EMBL" id="KIJ24368.1"/>
    </source>
</evidence>
<evidence type="ECO:0000256" key="1">
    <source>
        <dbReference type="SAM" id="Phobius"/>
    </source>
</evidence>
<evidence type="ECO:0000313" key="3">
    <source>
        <dbReference type="EMBL" id="KIJ38465.1"/>
    </source>
</evidence>
<keyword evidence="1" id="KW-1133">Transmembrane helix</keyword>
<dbReference type="EMBL" id="KN837160">
    <property type="protein sequence ID" value="KIJ38465.1"/>
    <property type="molecule type" value="Genomic_DNA"/>
</dbReference>
<feature type="transmembrane region" description="Helical" evidence="1">
    <location>
        <begin position="20"/>
        <end position="42"/>
    </location>
</feature>
<organism evidence="2 4">
    <name type="scientific">Sphaerobolus stellatus (strain SS14)</name>
    <dbReference type="NCBI Taxonomy" id="990650"/>
    <lineage>
        <taxon>Eukaryota</taxon>
        <taxon>Fungi</taxon>
        <taxon>Dikarya</taxon>
        <taxon>Basidiomycota</taxon>
        <taxon>Agaricomycotina</taxon>
        <taxon>Agaricomycetes</taxon>
        <taxon>Phallomycetidae</taxon>
        <taxon>Geastrales</taxon>
        <taxon>Sphaerobolaceae</taxon>
        <taxon>Sphaerobolus</taxon>
    </lineage>
</organism>
<proteinExistence type="predicted"/>
<protein>
    <submittedName>
        <fullName evidence="3">Unplaced genomic scaffold SPHSTscaffold_85, whole genome shotgun sequence</fullName>
    </submittedName>
</protein>
<sequence length="337" mass="38356">MRIVHPNSVLPRRHRRVIGFHSFGTLGLTFKFFTLGLCLYQIGCLEFQLYRTGDAEGRAYEEDEDVHVHVMAAEEDIGEESGNVDRRMVTQTPVRSDNPFTPQRHSAIAQSLWMLSASRRMFLASSAAPQAGSDVFTDESLLYENPPFDLRSNSDWFGLDGKEQGTNLPGKQGIIGNDHNGGHFYIYSATKAEEAGPGSPVSSDGQPINYFSYFARQMKDSRLMDLSPEPEELPSFPVFSDRPITATKPQTLVDELRAKHTKTRRLEKRLQELEEDFYLVTLENLRRMMFRHEMRAMRKRHETELAIRSRDEGFFSSRSASEFVGGFVRDEGEGRTG</sequence>
<dbReference type="EMBL" id="KN837497">
    <property type="protein sequence ID" value="KIJ24368.1"/>
    <property type="molecule type" value="Genomic_DNA"/>
</dbReference>
<accession>A0A0C9T617</accession>
<dbReference type="AlphaFoldDB" id="A0A0C9T617"/>
<keyword evidence="4" id="KW-1185">Reference proteome</keyword>
<keyword evidence="1" id="KW-0812">Transmembrane</keyword>
<evidence type="ECO:0000313" key="4">
    <source>
        <dbReference type="Proteomes" id="UP000054279"/>
    </source>
</evidence>